<dbReference type="SUPFAM" id="SSF55447">
    <property type="entry name" value="CO dehydrogenase flavoprotein C-terminal domain-like"/>
    <property type="match status" value="1"/>
</dbReference>
<dbReference type="InterPro" id="IPR016166">
    <property type="entry name" value="FAD-bd_PCMH"/>
</dbReference>
<dbReference type="InterPro" id="IPR005107">
    <property type="entry name" value="CO_DH_flav_C"/>
</dbReference>
<proteinExistence type="predicted"/>
<dbReference type="Proteomes" id="UP000019140">
    <property type="component" value="Unassembled WGS sequence"/>
</dbReference>
<comment type="caution">
    <text evidence="3">The sequence shown here is derived from an EMBL/GenBank/DDBJ whole genome shotgun (WGS) entry which is preliminary data.</text>
</comment>
<accession>W4M425</accession>
<gene>
    <name evidence="3" type="ORF">ETSY2_29160</name>
</gene>
<dbReference type="PROSITE" id="PS51387">
    <property type="entry name" value="FAD_PCMH"/>
    <property type="match status" value="1"/>
</dbReference>
<dbReference type="EMBL" id="AZHX01001238">
    <property type="protein sequence ID" value="ETX04372.1"/>
    <property type="molecule type" value="Genomic_DNA"/>
</dbReference>
<dbReference type="AlphaFoldDB" id="W4M425"/>
<dbReference type="PANTHER" id="PTHR42659">
    <property type="entry name" value="XANTHINE DEHYDROGENASE SUBUNIT C-RELATED"/>
    <property type="match status" value="1"/>
</dbReference>
<dbReference type="Pfam" id="PF00941">
    <property type="entry name" value="FAD_binding_5"/>
    <property type="match status" value="1"/>
</dbReference>
<dbReference type="PATRIC" id="fig|1429439.4.peg.4945"/>
<dbReference type="InterPro" id="IPR016169">
    <property type="entry name" value="FAD-bd_PCMH_sub2"/>
</dbReference>
<dbReference type="InterPro" id="IPR036318">
    <property type="entry name" value="FAD-bd_PCMH-like_sf"/>
</dbReference>
<dbReference type="InterPro" id="IPR002346">
    <property type="entry name" value="Mopterin_DH_FAD-bd"/>
</dbReference>
<dbReference type="GO" id="GO:0016491">
    <property type="term" value="F:oxidoreductase activity"/>
    <property type="evidence" value="ECO:0007669"/>
    <property type="project" value="InterPro"/>
</dbReference>
<dbReference type="HOGENOM" id="CLU_058050_1_0_7"/>
<evidence type="ECO:0000259" key="2">
    <source>
        <dbReference type="PROSITE" id="PS51387"/>
    </source>
</evidence>
<dbReference type="Gene3D" id="3.30.43.10">
    <property type="entry name" value="Uridine Diphospho-n-acetylenolpyruvylglucosamine Reductase, domain 2"/>
    <property type="match status" value="1"/>
</dbReference>
<keyword evidence="1" id="KW-0274">FAD</keyword>
<dbReference type="InterPro" id="IPR036683">
    <property type="entry name" value="CO_DH_flav_C_dom_sf"/>
</dbReference>
<keyword evidence="1" id="KW-0285">Flavoprotein</keyword>
<evidence type="ECO:0000313" key="4">
    <source>
        <dbReference type="Proteomes" id="UP000019140"/>
    </source>
</evidence>
<dbReference type="Gene3D" id="3.30.465.10">
    <property type="match status" value="2"/>
</dbReference>
<evidence type="ECO:0000313" key="3">
    <source>
        <dbReference type="EMBL" id="ETX04372.1"/>
    </source>
</evidence>
<dbReference type="Gene3D" id="3.30.390.50">
    <property type="entry name" value="CO dehydrogenase flavoprotein, C-terminal domain"/>
    <property type="match status" value="1"/>
</dbReference>
<dbReference type="InterPro" id="IPR016167">
    <property type="entry name" value="FAD-bd_PCMH_sub1"/>
</dbReference>
<dbReference type="InterPro" id="IPR051312">
    <property type="entry name" value="Diverse_Substr_Oxidored"/>
</dbReference>
<reference evidence="3 4" key="1">
    <citation type="journal article" date="2014" name="Nature">
        <title>An environmental bacterial taxon with a large and distinct metabolic repertoire.</title>
        <authorList>
            <person name="Wilson M.C."/>
            <person name="Mori T."/>
            <person name="Ruckert C."/>
            <person name="Uria A.R."/>
            <person name="Helf M.J."/>
            <person name="Takada K."/>
            <person name="Gernert C."/>
            <person name="Steffens U.A."/>
            <person name="Heycke N."/>
            <person name="Schmitt S."/>
            <person name="Rinke C."/>
            <person name="Helfrich E.J."/>
            <person name="Brachmann A.O."/>
            <person name="Gurgui C."/>
            <person name="Wakimoto T."/>
            <person name="Kracht M."/>
            <person name="Crusemann M."/>
            <person name="Hentschel U."/>
            <person name="Abe I."/>
            <person name="Matsunaga S."/>
            <person name="Kalinowski J."/>
            <person name="Takeyama H."/>
            <person name="Piel J."/>
        </authorList>
    </citation>
    <scope>NUCLEOTIDE SEQUENCE [LARGE SCALE GENOMIC DNA]</scope>
    <source>
        <strain evidence="4">TSY2</strain>
    </source>
</reference>
<dbReference type="GO" id="GO:0071949">
    <property type="term" value="F:FAD binding"/>
    <property type="evidence" value="ECO:0007669"/>
    <property type="project" value="InterPro"/>
</dbReference>
<dbReference type="Pfam" id="PF03450">
    <property type="entry name" value="CO_deh_flav_C"/>
    <property type="match status" value="1"/>
</dbReference>
<protein>
    <recommendedName>
        <fullName evidence="2">FAD-binding PCMH-type domain-containing protein</fullName>
    </recommendedName>
</protein>
<dbReference type="PANTHER" id="PTHR42659:SF9">
    <property type="entry name" value="XANTHINE DEHYDROGENASE FAD-BINDING SUBUNIT XDHB-RELATED"/>
    <property type="match status" value="1"/>
</dbReference>
<sequence length="327" mass="34713">MRAFTFEAPATLTDALSLLETHAERAQPIAGGSDLIGLLKEDVVHYERLVSLAGIAALRDCRLNQEGLYLGALVTLAELEHDTRLQGPYRILAEAARGVATPEIRNQGTLGGNLCQRPRCFHYRSALIPCLKKGGAACPAIESPHQHYLAVMGGDGCFCVHASDLAPVLIAMGANVLLEGLSGQRSMLLESFFAGPGQDAQRENVLEPGEVITAVTVPALSEDWRGAFLKARERTAGDFPLVSVAAGFSLVNGVVQQPRVVLGGVAPVPWRSLAAETVLEGQEPSEEVSVRAADAAFSAAQPLAHNDYKVDIGRALVARAIRSVHSV</sequence>
<keyword evidence="4" id="KW-1185">Reference proteome</keyword>
<evidence type="ECO:0000256" key="1">
    <source>
        <dbReference type="ARBA" id="ARBA00022827"/>
    </source>
</evidence>
<dbReference type="SUPFAM" id="SSF56176">
    <property type="entry name" value="FAD-binding/transporter-associated domain-like"/>
    <property type="match status" value="1"/>
</dbReference>
<name>W4M425_9BACT</name>
<feature type="domain" description="FAD-binding PCMH-type" evidence="2">
    <location>
        <begin position="1"/>
        <end position="222"/>
    </location>
</feature>
<dbReference type="SMART" id="SM01092">
    <property type="entry name" value="CO_deh_flav_C"/>
    <property type="match status" value="1"/>
</dbReference>
<organism evidence="3 4">
    <name type="scientific">Candidatus Entotheonella gemina</name>
    <dbReference type="NCBI Taxonomy" id="1429439"/>
    <lineage>
        <taxon>Bacteria</taxon>
        <taxon>Pseudomonadati</taxon>
        <taxon>Nitrospinota/Tectimicrobiota group</taxon>
        <taxon>Candidatus Tectimicrobiota</taxon>
        <taxon>Candidatus Entotheonellia</taxon>
        <taxon>Candidatus Entotheonellales</taxon>
        <taxon>Candidatus Entotheonellaceae</taxon>
        <taxon>Candidatus Entotheonella</taxon>
    </lineage>
</organism>